<keyword evidence="9" id="KW-1185">Reference proteome</keyword>
<comment type="caution">
    <text evidence="8">The sequence shown here is derived from an EMBL/GenBank/DDBJ whole genome shotgun (WGS) entry which is preliminary data.</text>
</comment>
<dbReference type="FunFam" id="2.60.120.650:FF:000046">
    <property type="entry name" value="JmjC domain-containing protein D"/>
    <property type="match status" value="1"/>
</dbReference>
<dbReference type="InterPro" id="IPR041667">
    <property type="entry name" value="Cupin_8"/>
</dbReference>
<dbReference type="Gene3D" id="2.60.120.650">
    <property type="entry name" value="Cupin"/>
    <property type="match status" value="1"/>
</dbReference>
<dbReference type="PROSITE" id="PS51184">
    <property type="entry name" value="JMJC"/>
    <property type="match status" value="1"/>
</dbReference>
<dbReference type="GO" id="GO:0046872">
    <property type="term" value="F:metal ion binding"/>
    <property type="evidence" value="ECO:0007669"/>
    <property type="project" value="UniProtKB-KW"/>
</dbReference>
<dbReference type="Pfam" id="PF13621">
    <property type="entry name" value="Cupin_8"/>
    <property type="match status" value="1"/>
</dbReference>
<name>A0AAD5TDC0_9FUNG</name>
<evidence type="ECO:0000313" key="9">
    <source>
        <dbReference type="Proteomes" id="UP001212152"/>
    </source>
</evidence>
<evidence type="ECO:0000256" key="3">
    <source>
        <dbReference type="ARBA" id="ARBA00022723"/>
    </source>
</evidence>
<accession>A0AAD5TDC0</accession>
<evidence type="ECO:0000256" key="6">
    <source>
        <dbReference type="ARBA" id="ARBA00023242"/>
    </source>
</evidence>
<dbReference type="Proteomes" id="UP001212152">
    <property type="component" value="Unassembled WGS sequence"/>
</dbReference>
<evidence type="ECO:0000256" key="1">
    <source>
        <dbReference type="ARBA" id="ARBA00001954"/>
    </source>
</evidence>
<dbReference type="SMART" id="SM00558">
    <property type="entry name" value="JmjC"/>
    <property type="match status" value="1"/>
</dbReference>
<evidence type="ECO:0000259" key="7">
    <source>
        <dbReference type="PROSITE" id="PS51184"/>
    </source>
</evidence>
<sequence length="433" mass="47662">MADTNSAYRVLCDASAKALEELMTATHECFHNGDPISILTLRTLSQLAARKPDATSLADALLDYADEQLRSSPYKAVTAEHRAAFVQASVLKALALITCASNGHNEKVQRDALCEALKTLDTSLLMAGRAAHEHSVMELIACISNSLEPPTVGADRSSEIRLQLKEDRSPRPIIAFPPPAESTPPSIYGFATRIIASGRRPQPLLMKGAVADWPACSIRPWADLSYLRKAIGAHRTVPIEIGAKYTDSQWTQKLVTVADFLDALITAPDGDMNGRRTQPVAYLAQHDLFSQIPRLKDDILIPDYCFVSVGEDDDDDSADKEVAVNAWFGPRGTVSPLHHDPHNNMFAQVVGSKYIRLYAPEHSAAVYPNEEESMMSNTSRVDVESPDLAAFPDFAAAPYFECVVEPGDLLFIPKGWWHYVRSLSLSFSVSFWY</sequence>
<organism evidence="8 9">
    <name type="scientific">Geranomyces variabilis</name>
    <dbReference type="NCBI Taxonomy" id="109894"/>
    <lineage>
        <taxon>Eukaryota</taxon>
        <taxon>Fungi</taxon>
        <taxon>Fungi incertae sedis</taxon>
        <taxon>Chytridiomycota</taxon>
        <taxon>Chytridiomycota incertae sedis</taxon>
        <taxon>Chytridiomycetes</taxon>
        <taxon>Spizellomycetales</taxon>
        <taxon>Powellomycetaceae</taxon>
        <taxon>Geranomyces</taxon>
    </lineage>
</organism>
<dbReference type="GO" id="GO:0051864">
    <property type="term" value="F:histone H3K36 demethylase activity"/>
    <property type="evidence" value="ECO:0007669"/>
    <property type="project" value="TreeGrafter"/>
</dbReference>
<dbReference type="PANTHER" id="PTHR12461">
    <property type="entry name" value="HYPOXIA-INDUCIBLE FACTOR 1 ALPHA INHIBITOR-RELATED"/>
    <property type="match status" value="1"/>
</dbReference>
<proteinExistence type="predicted"/>
<evidence type="ECO:0000256" key="5">
    <source>
        <dbReference type="ARBA" id="ARBA00023004"/>
    </source>
</evidence>
<dbReference type="PANTHER" id="PTHR12461:SF106">
    <property type="entry name" value="BIFUNCTIONAL PEPTIDASE AND ARGINYL-HYDROXYLASE JMJD5"/>
    <property type="match status" value="1"/>
</dbReference>
<reference evidence="8" key="1">
    <citation type="submission" date="2020-05" db="EMBL/GenBank/DDBJ databases">
        <title>Phylogenomic resolution of chytrid fungi.</title>
        <authorList>
            <person name="Stajich J.E."/>
            <person name="Amses K."/>
            <person name="Simmons R."/>
            <person name="Seto K."/>
            <person name="Myers J."/>
            <person name="Bonds A."/>
            <person name="Quandt C.A."/>
            <person name="Barry K."/>
            <person name="Liu P."/>
            <person name="Grigoriev I."/>
            <person name="Longcore J.E."/>
            <person name="James T.Y."/>
        </authorList>
    </citation>
    <scope>NUCLEOTIDE SEQUENCE</scope>
    <source>
        <strain evidence="8">JEL0379</strain>
    </source>
</reference>
<evidence type="ECO:0000256" key="4">
    <source>
        <dbReference type="ARBA" id="ARBA00023002"/>
    </source>
</evidence>
<dbReference type="EMBL" id="JADGJQ010000077">
    <property type="protein sequence ID" value="KAJ3172761.1"/>
    <property type="molecule type" value="Genomic_DNA"/>
</dbReference>
<evidence type="ECO:0000313" key="8">
    <source>
        <dbReference type="EMBL" id="KAJ3172761.1"/>
    </source>
</evidence>
<gene>
    <name evidence="8" type="primary">KDM8</name>
    <name evidence="8" type="ORF">HDU87_007849</name>
</gene>
<dbReference type="GO" id="GO:0005634">
    <property type="term" value="C:nucleus"/>
    <property type="evidence" value="ECO:0007669"/>
    <property type="project" value="UniProtKB-SubCell"/>
</dbReference>
<protein>
    <submittedName>
        <fullName evidence="8">Lysine-specific demethylase 8</fullName>
    </submittedName>
</protein>
<comment type="subcellular location">
    <subcellularLocation>
        <location evidence="2">Nucleus</location>
    </subcellularLocation>
</comment>
<keyword evidence="5" id="KW-0408">Iron</keyword>
<keyword evidence="3" id="KW-0479">Metal-binding</keyword>
<dbReference type="AlphaFoldDB" id="A0AAD5TDC0"/>
<keyword evidence="4" id="KW-0560">Oxidoreductase</keyword>
<comment type="cofactor">
    <cofactor evidence="1">
        <name>Fe(2+)</name>
        <dbReference type="ChEBI" id="CHEBI:29033"/>
    </cofactor>
</comment>
<feature type="domain" description="JmjC" evidence="7">
    <location>
        <begin position="281"/>
        <end position="433"/>
    </location>
</feature>
<dbReference type="InterPro" id="IPR003347">
    <property type="entry name" value="JmjC_dom"/>
</dbReference>
<dbReference type="SUPFAM" id="SSF51197">
    <property type="entry name" value="Clavaminate synthase-like"/>
    <property type="match status" value="1"/>
</dbReference>
<keyword evidence="6" id="KW-0539">Nucleus</keyword>
<evidence type="ECO:0000256" key="2">
    <source>
        <dbReference type="ARBA" id="ARBA00004123"/>
    </source>
</evidence>